<comment type="catalytic activity">
    <reaction evidence="12">
        <text>a 6-O-methyl-2'-deoxyguanosine in DNA + L-cysteinyl-[protein] = S-methyl-L-cysteinyl-[protein] + a 2'-deoxyguanosine in DNA</text>
        <dbReference type="Rhea" id="RHEA:24000"/>
        <dbReference type="Rhea" id="RHEA-COMP:10131"/>
        <dbReference type="Rhea" id="RHEA-COMP:10132"/>
        <dbReference type="Rhea" id="RHEA-COMP:11367"/>
        <dbReference type="Rhea" id="RHEA-COMP:11368"/>
        <dbReference type="ChEBI" id="CHEBI:29950"/>
        <dbReference type="ChEBI" id="CHEBI:82612"/>
        <dbReference type="ChEBI" id="CHEBI:85445"/>
        <dbReference type="ChEBI" id="CHEBI:85448"/>
        <dbReference type="EC" id="2.1.1.63"/>
    </reaction>
</comment>
<dbReference type="GO" id="GO:0003727">
    <property type="term" value="F:single-stranded RNA binding"/>
    <property type="evidence" value="ECO:0007669"/>
    <property type="project" value="TreeGrafter"/>
</dbReference>
<dbReference type="SUPFAM" id="SSF46767">
    <property type="entry name" value="Methylated DNA-protein cysteine methyltransferase, C-terminal domain"/>
    <property type="match status" value="1"/>
</dbReference>
<dbReference type="GeneID" id="8827398"/>
<dbReference type="HAMAP" id="MF_00801">
    <property type="entry name" value="Endonuclease_5"/>
    <property type="match status" value="1"/>
</dbReference>
<dbReference type="EC" id="3.1.21.7" evidence="13"/>
<dbReference type="eggNOG" id="arCOG00929">
    <property type="taxonomic scope" value="Archaea"/>
</dbReference>
<keyword evidence="13" id="KW-0479">Metal-binding</keyword>
<evidence type="ECO:0000259" key="14">
    <source>
        <dbReference type="Pfam" id="PF01035"/>
    </source>
</evidence>
<dbReference type="GO" id="GO:0006281">
    <property type="term" value="P:DNA repair"/>
    <property type="evidence" value="ECO:0007669"/>
    <property type="project" value="UniProtKB-UniRule"/>
</dbReference>
<feature type="binding site" evidence="13">
    <location>
        <position position="136"/>
    </location>
    <ligand>
        <name>Mg(2+)</name>
        <dbReference type="ChEBI" id="CHEBI:18420"/>
    </ligand>
</feature>
<keyword evidence="11 13" id="KW-0234">DNA repair</keyword>
<keyword evidence="10 13" id="KW-0378">Hydrolase</keyword>
<gene>
    <name evidence="13" type="primary">nfi</name>
    <name evidence="15" type="ordered locus">Aboo_0455</name>
</gene>
<proteinExistence type="inferred from homology"/>
<keyword evidence="5 15" id="KW-0489">Methyltransferase</keyword>
<dbReference type="GO" id="GO:0005737">
    <property type="term" value="C:cytoplasm"/>
    <property type="evidence" value="ECO:0007669"/>
    <property type="project" value="UniProtKB-SubCell"/>
</dbReference>
<evidence type="ECO:0000256" key="9">
    <source>
        <dbReference type="ARBA" id="ARBA00022763"/>
    </source>
</evidence>
<dbReference type="AlphaFoldDB" id="B5IA96"/>
<evidence type="ECO:0000256" key="2">
    <source>
        <dbReference type="ARBA" id="ARBA00001835"/>
    </source>
</evidence>
<keyword evidence="16" id="KW-1185">Reference proteome</keyword>
<comment type="function">
    <text evidence="13">DNA repair enzyme involved in the repair of deaminated bases. Selectively cleaves double-stranded DNA at the second phosphodiester bond 3' to a deoxyinosine leaving behind the intact lesion on the nicked DNA.</text>
</comment>
<evidence type="ECO:0000313" key="16">
    <source>
        <dbReference type="Proteomes" id="UP000001400"/>
    </source>
</evidence>
<dbReference type="Gene3D" id="1.10.10.10">
    <property type="entry name" value="Winged helix-like DNA-binding domain superfamily/Winged helix DNA-binding domain"/>
    <property type="match status" value="1"/>
</dbReference>
<dbReference type="KEGG" id="abi:Aboo_0455"/>
<evidence type="ECO:0000256" key="6">
    <source>
        <dbReference type="ARBA" id="ARBA00022679"/>
    </source>
</evidence>
<comment type="catalytic activity">
    <reaction evidence="2 13">
        <text>Endonucleolytic cleavage at apurinic or apyrimidinic sites to products with a 5'-phosphate.</text>
        <dbReference type="EC" id="3.1.21.7"/>
    </reaction>
</comment>
<dbReference type="InterPro" id="IPR036217">
    <property type="entry name" value="MethylDNA_cys_MeTrfase_DNAb"/>
</dbReference>
<dbReference type="InterPro" id="IPR001497">
    <property type="entry name" value="MethylDNA_cys_MeTrfase_AS"/>
</dbReference>
<dbReference type="EMBL" id="CP001941">
    <property type="protein sequence ID" value="ADD08266.1"/>
    <property type="molecule type" value="Genomic_DNA"/>
</dbReference>
<evidence type="ECO:0000256" key="1">
    <source>
        <dbReference type="ARBA" id="ARBA00001286"/>
    </source>
</evidence>
<dbReference type="CDD" id="cd06445">
    <property type="entry name" value="ATase"/>
    <property type="match status" value="1"/>
</dbReference>
<keyword evidence="7 13" id="KW-0540">Nuclease</keyword>
<sequence>MDLYSYFYDLVMQIPKGRVSTYGALARALGDIRAARACGVMLSQNPDPPRIPCHRVVMSDGSLGGFTHPEGIKRKIELLRSEGIKIENGKVKDFSKVLFEDFKTDYPLKKLRKEQEELRKKVILEDAHPSLIGGVDVSYSSRNAYVALVIMRDGKYEVIGEKMRVDFPYIPTYLAFREEPIILEILKKVDDDILLMIDGNGILHPRFMGLATYVGVKNNVATIGVAKSLLMGEVREGKVYIGSQLVGQYIQSGRKKGIYVSPGHRITLDSAVRVVKKYLKYKNPEPLRLAHIYANKFRREDNA</sequence>
<feature type="site" description="Interaction with target DNA" evidence="13">
    <location>
        <position position="169"/>
    </location>
</feature>
<dbReference type="GO" id="GO:0016891">
    <property type="term" value="F:RNA endonuclease activity producing 5'-phosphomonoesters, hydrolytic mechanism"/>
    <property type="evidence" value="ECO:0007669"/>
    <property type="project" value="TreeGrafter"/>
</dbReference>
<comment type="catalytic activity">
    <reaction evidence="1">
        <text>a 4-O-methyl-thymidine in DNA + L-cysteinyl-[protein] = a thymidine in DNA + S-methyl-L-cysteinyl-[protein]</text>
        <dbReference type="Rhea" id="RHEA:53428"/>
        <dbReference type="Rhea" id="RHEA-COMP:10131"/>
        <dbReference type="Rhea" id="RHEA-COMP:10132"/>
        <dbReference type="Rhea" id="RHEA-COMP:13555"/>
        <dbReference type="Rhea" id="RHEA-COMP:13556"/>
        <dbReference type="ChEBI" id="CHEBI:29950"/>
        <dbReference type="ChEBI" id="CHEBI:82612"/>
        <dbReference type="ChEBI" id="CHEBI:137386"/>
        <dbReference type="ChEBI" id="CHEBI:137387"/>
        <dbReference type="EC" id="2.1.1.63"/>
    </reaction>
</comment>
<comment type="subcellular location">
    <subcellularLocation>
        <location evidence="3 13">Cytoplasm</location>
    </subcellularLocation>
</comment>
<evidence type="ECO:0000256" key="12">
    <source>
        <dbReference type="ARBA" id="ARBA00049348"/>
    </source>
</evidence>
<dbReference type="CDD" id="cd06559">
    <property type="entry name" value="Endonuclease_V"/>
    <property type="match status" value="1"/>
</dbReference>
<evidence type="ECO:0000256" key="10">
    <source>
        <dbReference type="ARBA" id="ARBA00022801"/>
    </source>
</evidence>
<dbReference type="HOGENOM" id="CLU_047631_1_1_2"/>
<feature type="domain" description="Methylated-DNA-[protein]-cysteine S-methyltransferase DNA binding" evidence="14">
    <location>
        <begin position="6"/>
        <end position="84"/>
    </location>
</feature>
<dbReference type="GO" id="GO:0003908">
    <property type="term" value="F:methylated-DNA-[protein]-cysteine S-methyltransferase activity"/>
    <property type="evidence" value="ECO:0007669"/>
    <property type="project" value="UniProtKB-EC"/>
</dbReference>
<evidence type="ECO:0000256" key="13">
    <source>
        <dbReference type="HAMAP-Rule" id="MF_00801"/>
    </source>
</evidence>
<comment type="cofactor">
    <cofactor evidence="13">
        <name>Mg(2+)</name>
        <dbReference type="ChEBI" id="CHEBI:18420"/>
    </cofactor>
</comment>
<dbReference type="PANTHER" id="PTHR28511:SF1">
    <property type="entry name" value="ENDONUCLEASE V"/>
    <property type="match status" value="1"/>
</dbReference>
<keyword evidence="8 13" id="KW-0255">Endonuclease</keyword>
<organism evidence="15 16">
    <name type="scientific">Aciduliprofundum boonei (strain DSM 19572 / T469)</name>
    <dbReference type="NCBI Taxonomy" id="439481"/>
    <lineage>
        <taxon>Archaea</taxon>
        <taxon>Methanobacteriati</taxon>
        <taxon>Thermoplasmatota</taxon>
        <taxon>DHVE2 group</taxon>
        <taxon>Candidatus Aciduliprofundum</taxon>
    </lineage>
</organism>
<accession>B5IA96</accession>
<dbReference type="RefSeq" id="WP_008082481.1">
    <property type="nucleotide sequence ID" value="NC_013926.1"/>
</dbReference>
<evidence type="ECO:0000256" key="7">
    <source>
        <dbReference type="ARBA" id="ARBA00022722"/>
    </source>
</evidence>
<dbReference type="InterPro" id="IPR036388">
    <property type="entry name" value="WH-like_DNA-bd_sf"/>
</dbReference>
<dbReference type="InterPro" id="IPR007581">
    <property type="entry name" value="Endonuclease-V"/>
</dbReference>
<evidence type="ECO:0000256" key="5">
    <source>
        <dbReference type="ARBA" id="ARBA00022603"/>
    </source>
</evidence>
<dbReference type="InterPro" id="IPR014048">
    <property type="entry name" value="MethylDNA_cys_MeTrfase_DNA-bd"/>
</dbReference>
<reference evidence="15" key="1">
    <citation type="submission" date="2010-02" db="EMBL/GenBank/DDBJ databases">
        <title>Complete sequence of Aciduliprofundum boonei T469.</title>
        <authorList>
            <consortium name="US DOE Joint Genome Institute"/>
            <person name="Lucas S."/>
            <person name="Copeland A."/>
            <person name="Lapidus A."/>
            <person name="Cheng J.-F."/>
            <person name="Bruce D."/>
            <person name="Goodwin L."/>
            <person name="Pitluck S."/>
            <person name="Saunders E."/>
            <person name="Detter J.C."/>
            <person name="Han C."/>
            <person name="Tapia R."/>
            <person name="Land M."/>
            <person name="Hauser L."/>
            <person name="Kyrpides N."/>
            <person name="Mikhailova N."/>
            <person name="Flores G."/>
            <person name="Reysenbach A.-L."/>
            <person name="Woyke T."/>
        </authorList>
    </citation>
    <scope>NUCLEOTIDE SEQUENCE</scope>
    <source>
        <strain evidence="15">T469</strain>
    </source>
</reference>
<evidence type="ECO:0000256" key="3">
    <source>
        <dbReference type="ARBA" id="ARBA00004496"/>
    </source>
</evidence>
<dbReference type="Proteomes" id="UP000001400">
    <property type="component" value="Chromosome"/>
</dbReference>
<dbReference type="GO" id="GO:0043737">
    <property type="term" value="F:deoxyribonuclease V activity"/>
    <property type="evidence" value="ECO:0007669"/>
    <property type="project" value="UniProtKB-UniRule"/>
</dbReference>
<name>B5IA96_ACIB4</name>
<keyword evidence="4 13" id="KW-0963">Cytoplasm</keyword>
<evidence type="ECO:0000313" key="15">
    <source>
        <dbReference type="EMBL" id="ADD08266.1"/>
    </source>
</evidence>
<dbReference type="GO" id="GO:0032259">
    <property type="term" value="P:methylation"/>
    <property type="evidence" value="ECO:0007669"/>
    <property type="project" value="UniProtKB-KW"/>
</dbReference>
<comment type="similarity">
    <text evidence="13">Belongs to the endonuclease V family.</text>
</comment>
<dbReference type="Gene3D" id="3.30.2170.10">
    <property type="entry name" value="archaeoglobus fulgidus dsm 4304 superfamily"/>
    <property type="match status" value="1"/>
</dbReference>
<keyword evidence="6" id="KW-0808">Transferase</keyword>
<dbReference type="GO" id="GO:0000287">
    <property type="term" value="F:magnesium ion binding"/>
    <property type="evidence" value="ECO:0007669"/>
    <property type="project" value="UniProtKB-UniRule"/>
</dbReference>
<dbReference type="NCBIfam" id="TIGR00589">
    <property type="entry name" value="ogt"/>
    <property type="match status" value="1"/>
</dbReference>
<dbReference type="Pfam" id="PF01035">
    <property type="entry name" value="DNA_binding_1"/>
    <property type="match status" value="1"/>
</dbReference>
<dbReference type="PROSITE" id="PS00374">
    <property type="entry name" value="MGMT"/>
    <property type="match status" value="1"/>
</dbReference>
<dbReference type="Pfam" id="PF04493">
    <property type="entry name" value="Endonuclease_5"/>
    <property type="match status" value="1"/>
</dbReference>
<feature type="binding site" evidence="13">
    <location>
        <position position="198"/>
    </location>
    <ligand>
        <name>Mg(2+)</name>
        <dbReference type="ChEBI" id="CHEBI:18420"/>
    </ligand>
</feature>
<protein>
    <recommendedName>
        <fullName evidence="13">Endonuclease V</fullName>
        <ecNumber evidence="13">3.1.21.7</ecNumber>
    </recommendedName>
    <alternativeName>
        <fullName evidence="13">Deoxyinosine 3'endonuclease</fullName>
    </alternativeName>
    <alternativeName>
        <fullName evidence="13">Deoxyribonuclease V</fullName>
        <shortName evidence="13">DNase V</shortName>
    </alternativeName>
</protein>
<evidence type="ECO:0000256" key="11">
    <source>
        <dbReference type="ARBA" id="ARBA00023204"/>
    </source>
</evidence>
<evidence type="ECO:0000256" key="8">
    <source>
        <dbReference type="ARBA" id="ARBA00022759"/>
    </source>
</evidence>
<dbReference type="STRING" id="439481.Aboo_0455"/>
<evidence type="ECO:0000256" key="4">
    <source>
        <dbReference type="ARBA" id="ARBA00022490"/>
    </source>
</evidence>
<keyword evidence="13" id="KW-0460">Magnesium</keyword>
<dbReference type="PANTHER" id="PTHR28511">
    <property type="entry name" value="ENDONUCLEASE V"/>
    <property type="match status" value="1"/>
</dbReference>
<dbReference type="eggNOG" id="arCOG02724">
    <property type="taxonomic scope" value="Archaea"/>
</dbReference>
<keyword evidence="9 13" id="KW-0227">DNA damage</keyword>
<dbReference type="OrthoDB" id="372118at2157"/>